<dbReference type="GO" id="GO:0034040">
    <property type="term" value="F:ATPase-coupled lipid transmembrane transporter activity"/>
    <property type="evidence" value="ECO:0007669"/>
    <property type="project" value="TreeGrafter"/>
</dbReference>
<dbReference type="EMBL" id="AKGD01000003">
    <property type="protein sequence ID" value="EIT68396.1"/>
    <property type="molecule type" value="Genomic_DNA"/>
</dbReference>
<keyword evidence="3" id="KW-1003">Cell membrane</keyword>
<dbReference type="RefSeq" id="WP_007186528.1">
    <property type="nucleotide sequence ID" value="NZ_AKGD01000003.1"/>
</dbReference>
<dbReference type="InterPro" id="IPR017871">
    <property type="entry name" value="ABC_transporter-like_CS"/>
</dbReference>
<evidence type="ECO:0000313" key="13">
    <source>
        <dbReference type="EMBL" id="EIT68396.1"/>
    </source>
</evidence>
<dbReference type="Pfam" id="PF00005">
    <property type="entry name" value="ABC_tran"/>
    <property type="match status" value="1"/>
</dbReference>
<dbReference type="SMART" id="SM00382">
    <property type="entry name" value="AAA"/>
    <property type="match status" value="1"/>
</dbReference>
<reference evidence="13 14" key="1">
    <citation type="journal article" date="2012" name="J. Bacteriol.">
        <title>Genome Sequence of n-Alkane-Degrading Hydrocarboniphaga effusa Strain AP103T (ATCC BAA-332T).</title>
        <authorList>
            <person name="Chang H.K."/>
            <person name="Zylstra G.J."/>
            <person name="Chae J.C."/>
        </authorList>
    </citation>
    <scope>NUCLEOTIDE SEQUENCE [LARGE SCALE GENOMIC DNA]</scope>
    <source>
        <strain evidence="13 14">AP103</strain>
    </source>
</reference>
<sequence>MLDHLSFAFGQRLPMMLQTEAAECGLACIGMIVSYHGMRFDLYTLRQRFSISLKGTTLHTLAQLAESLGMIARPVKLELDDVRQLRTPCVLHWNFNHFVVLKACDARGATIHDPAFGVRRLGWKELSDSFTGVALELWPGSRFERIATPPAIRLRQLIGPVVGLYRALGQTLLLAVGVEVFAITAPLLLQWVADFVLVSWDRALLNLLVIGFALHLFMQQFIVFVRGWLLMILGTTLKMQWHANVFSHLLRLPLPFFEKRYLGDIVSRFGSIETIQKTLTTSLLEAILDGLMAGLTLVLMFVYSPRLGAIALGTMVLYAIGRWLWFAPLRHATEEQIVHAAKQQSHFLETMRGIRTIKLFQRQPERQSAWLGLLVDQTNAELRANKIAMVYHAFNGVLFGIEHLAVIWLGAHLVMEQHFTIGMLLAFLAYKSQFDLRVSSLIDKVVELRMLGLQGERLADIVLTPTEADHGTATQIDRVSLRAPSIEVRGLRLRYSDADPYVLDGLSLSITAGECVAVVGPSGCGKTSLLNVLRGLIPATEGQVLIGGRSLEQLGLNSLRQMTASVLQDDALFAGSIADNIAFFDRHPDRERIEHCAQLAAIDEEISAMPMAYGTMIGDMGAALSGGQKQRLLLARALYKQPRILILDEATSHLDLACEERVNQAIAQLRMTRIIAAHRPQTIASADRIIRIEDGKAFEAAADAESESSAGRPSA</sequence>
<keyword evidence="14" id="KW-1185">Reference proteome</keyword>
<dbReference type="InterPro" id="IPR033838">
    <property type="entry name" value="CvaB_peptidase"/>
</dbReference>
<proteinExistence type="predicted"/>
<dbReference type="PROSITE" id="PS50893">
    <property type="entry name" value="ABC_TRANSPORTER_2"/>
    <property type="match status" value="1"/>
</dbReference>
<dbReference type="PATRIC" id="fig|1172194.4.peg.3484"/>
<feature type="domain" description="ABC transporter" evidence="10">
    <location>
        <begin position="488"/>
        <end position="715"/>
    </location>
</feature>
<feature type="domain" description="Peptidase C39" evidence="12">
    <location>
        <begin position="18"/>
        <end position="137"/>
    </location>
</feature>
<keyword evidence="6" id="KW-0067">ATP-binding</keyword>
<dbReference type="InterPro" id="IPR039421">
    <property type="entry name" value="Type_1_exporter"/>
</dbReference>
<dbReference type="CDD" id="cd02419">
    <property type="entry name" value="Peptidase_C39C"/>
    <property type="match status" value="1"/>
</dbReference>
<dbReference type="Gene3D" id="3.90.70.10">
    <property type="entry name" value="Cysteine proteinases"/>
    <property type="match status" value="1"/>
</dbReference>
<dbReference type="MEROPS" id="C39.005"/>
<dbReference type="GO" id="GO:0006508">
    <property type="term" value="P:proteolysis"/>
    <property type="evidence" value="ECO:0007669"/>
    <property type="project" value="InterPro"/>
</dbReference>
<dbReference type="GO" id="GO:0140359">
    <property type="term" value="F:ABC-type transporter activity"/>
    <property type="evidence" value="ECO:0007669"/>
    <property type="project" value="InterPro"/>
</dbReference>
<dbReference type="GO" id="GO:0016887">
    <property type="term" value="F:ATP hydrolysis activity"/>
    <property type="evidence" value="ECO:0007669"/>
    <property type="project" value="InterPro"/>
</dbReference>
<feature type="domain" description="ABC transmembrane type-1" evidence="11">
    <location>
        <begin position="172"/>
        <end position="450"/>
    </location>
</feature>
<evidence type="ECO:0000256" key="7">
    <source>
        <dbReference type="ARBA" id="ARBA00022989"/>
    </source>
</evidence>
<dbReference type="Gene3D" id="3.40.50.300">
    <property type="entry name" value="P-loop containing nucleotide triphosphate hydrolases"/>
    <property type="match status" value="1"/>
</dbReference>
<accession>I8HY54</accession>
<evidence type="ECO:0000259" key="12">
    <source>
        <dbReference type="PROSITE" id="PS50990"/>
    </source>
</evidence>
<feature type="transmembrane region" description="Helical" evidence="9">
    <location>
        <begin position="393"/>
        <end position="415"/>
    </location>
</feature>
<gene>
    <name evidence="13" type="ORF">WQQ_35910</name>
</gene>
<evidence type="ECO:0000256" key="1">
    <source>
        <dbReference type="ARBA" id="ARBA00004651"/>
    </source>
</evidence>
<dbReference type="Gene3D" id="1.20.1560.10">
    <property type="entry name" value="ABC transporter type 1, transmembrane domain"/>
    <property type="match status" value="1"/>
</dbReference>
<dbReference type="InterPro" id="IPR011527">
    <property type="entry name" value="ABC1_TM_dom"/>
</dbReference>
<organism evidence="13 14">
    <name type="scientific">Hydrocarboniphaga effusa AP103</name>
    <dbReference type="NCBI Taxonomy" id="1172194"/>
    <lineage>
        <taxon>Bacteria</taxon>
        <taxon>Pseudomonadati</taxon>
        <taxon>Pseudomonadota</taxon>
        <taxon>Gammaproteobacteria</taxon>
        <taxon>Nevskiales</taxon>
        <taxon>Nevskiaceae</taxon>
        <taxon>Hydrocarboniphaga</taxon>
    </lineage>
</organism>
<keyword evidence="4 9" id="KW-0812">Transmembrane</keyword>
<dbReference type="InterPro" id="IPR027417">
    <property type="entry name" value="P-loop_NTPase"/>
</dbReference>
<feature type="transmembrane region" description="Helical" evidence="9">
    <location>
        <begin position="20"/>
        <end position="38"/>
    </location>
</feature>
<dbReference type="InterPro" id="IPR005074">
    <property type="entry name" value="Peptidase_C39"/>
</dbReference>
<feature type="transmembrane region" description="Helical" evidence="9">
    <location>
        <begin position="172"/>
        <end position="193"/>
    </location>
</feature>
<dbReference type="InterPro" id="IPR003439">
    <property type="entry name" value="ABC_transporter-like_ATP-bd"/>
</dbReference>
<evidence type="ECO:0000256" key="2">
    <source>
        <dbReference type="ARBA" id="ARBA00022448"/>
    </source>
</evidence>
<keyword evidence="2" id="KW-0813">Transport</keyword>
<feature type="transmembrane region" description="Helical" evidence="9">
    <location>
        <begin position="283"/>
        <end position="303"/>
    </location>
</feature>
<evidence type="ECO:0000259" key="11">
    <source>
        <dbReference type="PROSITE" id="PS50929"/>
    </source>
</evidence>
<keyword evidence="5" id="KW-0547">Nucleotide-binding</keyword>
<dbReference type="CDD" id="cd18567">
    <property type="entry name" value="ABC_6TM_CvaB_RaxB_like"/>
    <property type="match status" value="1"/>
</dbReference>
<keyword evidence="7 9" id="KW-1133">Transmembrane helix</keyword>
<dbReference type="GO" id="GO:0008234">
    <property type="term" value="F:cysteine-type peptidase activity"/>
    <property type="evidence" value="ECO:0007669"/>
    <property type="project" value="InterPro"/>
</dbReference>
<dbReference type="SUPFAM" id="SSF90123">
    <property type="entry name" value="ABC transporter transmembrane region"/>
    <property type="match status" value="1"/>
</dbReference>
<dbReference type="GO" id="GO:0005886">
    <property type="term" value="C:plasma membrane"/>
    <property type="evidence" value="ECO:0007669"/>
    <property type="project" value="UniProtKB-SubCell"/>
</dbReference>
<evidence type="ECO:0000256" key="5">
    <source>
        <dbReference type="ARBA" id="ARBA00022741"/>
    </source>
</evidence>
<dbReference type="PROSITE" id="PS50929">
    <property type="entry name" value="ABC_TM1F"/>
    <property type="match status" value="1"/>
</dbReference>
<dbReference type="PROSITE" id="PS00211">
    <property type="entry name" value="ABC_TRANSPORTER_1"/>
    <property type="match status" value="1"/>
</dbReference>
<dbReference type="OrthoDB" id="9759820at2"/>
<evidence type="ECO:0000256" key="4">
    <source>
        <dbReference type="ARBA" id="ARBA00022692"/>
    </source>
</evidence>
<dbReference type="AlphaFoldDB" id="I8HY54"/>
<dbReference type="InterPro" id="IPR036640">
    <property type="entry name" value="ABC1_TM_sf"/>
</dbReference>
<name>I8HY54_9GAMM</name>
<dbReference type="GO" id="GO:0005524">
    <property type="term" value="F:ATP binding"/>
    <property type="evidence" value="ECO:0007669"/>
    <property type="project" value="UniProtKB-KW"/>
</dbReference>
<evidence type="ECO:0000256" key="8">
    <source>
        <dbReference type="ARBA" id="ARBA00023136"/>
    </source>
</evidence>
<keyword evidence="8 9" id="KW-0472">Membrane</keyword>
<comment type="subcellular location">
    <subcellularLocation>
        <location evidence="1">Cell membrane</location>
        <topology evidence="1">Multi-pass membrane protein</topology>
    </subcellularLocation>
</comment>
<dbReference type="PROSITE" id="PS50990">
    <property type="entry name" value="PEPTIDASE_C39"/>
    <property type="match status" value="1"/>
</dbReference>
<dbReference type="SUPFAM" id="SSF52540">
    <property type="entry name" value="P-loop containing nucleoside triphosphate hydrolases"/>
    <property type="match status" value="1"/>
</dbReference>
<dbReference type="Pfam" id="PF00664">
    <property type="entry name" value="ABC_membrane"/>
    <property type="match status" value="1"/>
</dbReference>
<evidence type="ECO:0000259" key="10">
    <source>
        <dbReference type="PROSITE" id="PS50893"/>
    </source>
</evidence>
<dbReference type="Proteomes" id="UP000003704">
    <property type="component" value="Unassembled WGS sequence"/>
</dbReference>
<comment type="caution">
    <text evidence="13">The sequence shown here is derived from an EMBL/GenBank/DDBJ whole genome shotgun (WGS) entry which is preliminary data.</text>
</comment>
<dbReference type="Pfam" id="PF03412">
    <property type="entry name" value="Peptidase_C39"/>
    <property type="match status" value="1"/>
</dbReference>
<dbReference type="PANTHER" id="PTHR24221:SF606">
    <property type="entry name" value="COLICIN V SECRETION-PROCESSING ATP-BINDING PROTEIN"/>
    <property type="match status" value="1"/>
</dbReference>
<evidence type="ECO:0000256" key="3">
    <source>
        <dbReference type="ARBA" id="ARBA00022475"/>
    </source>
</evidence>
<evidence type="ECO:0000313" key="14">
    <source>
        <dbReference type="Proteomes" id="UP000003704"/>
    </source>
</evidence>
<evidence type="ECO:0000256" key="9">
    <source>
        <dbReference type="SAM" id="Phobius"/>
    </source>
</evidence>
<dbReference type="FunFam" id="3.40.50.300:FF:000299">
    <property type="entry name" value="ABC transporter ATP-binding protein/permease"/>
    <property type="match status" value="1"/>
</dbReference>
<protein>
    <submittedName>
        <fullName evidence="13">Putative toxin transporter</fullName>
    </submittedName>
</protein>
<feature type="transmembrane region" description="Helical" evidence="9">
    <location>
        <begin position="309"/>
        <end position="327"/>
    </location>
</feature>
<evidence type="ECO:0000256" key="6">
    <source>
        <dbReference type="ARBA" id="ARBA00022840"/>
    </source>
</evidence>
<dbReference type="STRING" id="1172194.WQQ_35910"/>
<dbReference type="InterPro" id="IPR003593">
    <property type="entry name" value="AAA+_ATPase"/>
</dbReference>
<feature type="transmembrane region" description="Helical" evidence="9">
    <location>
        <begin position="205"/>
        <end position="229"/>
    </location>
</feature>
<dbReference type="PANTHER" id="PTHR24221">
    <property type="entry name" value="ATP-BINDING CASSETTE SUB-FAMILY B"/>
    <property type="match status" value="1"/>
</dbReference>